<dbReference type="GO" id="GO:0051225">
    <property type="term" value="P:spindle assembly"/>
    <property type="evidence" value="ECO:0007669"/>
    <property type="project" value="InterPro"/>
</dbReference>
<evidence type="ECO:0000313" key="1">
    <source>
        <dbReference type="EMBL" id="PVU87358.1"/>
    </source>
</evidence>
<gene>
    <name evidence="1" type="ORF">BB561_006374</name>
</gene>
<dbReference type="InterPro" id="IPR029327">
    <property type="entry name" value="HAUS4"/>
</dbReference>
<dbReference type="GO" id="GO:0070652">
    <property type="term" value="C:HAUS complex"/>
    <property type="evidence" value="ECO:0007669"/>
    <property type="project" value="InterPro"/>
</dbReference>
<accession>A0A2T9Y4W3</accession>
<comment type="caution">
    <text evidence="1">The sequence shown here is derived from an EMBL/GenBank/DDBJ whole genome shotgun (WGS) entry which is preliminary data.</text>
</comment>
<proteinExistence type="predicted"/>
<name>A0A2T9Y4W3_9FUNG</name>
<dbReference type="OrthoDB" id="10628907at2759"/>
<protein>
    <submittedName>
        <fullName evidence="1">Uncharacterized protein</fullName>
    </submittedName>
</protein>
<dbReference type="EMBL" id="MBFR01000510">
    <property type="protein sequence ID" value="PVU87358.1"/>
    <property type="molecule type" value="Genomic_DNA"/>
</dbReference>
<organism evidence="1 2">
    <name type="scientific">Smittium simulii</name>
    <dbReference type="NCBI Taxonomy" id="133385"/>
    <lineage>
        <taxon>Eukaryota</taxon>
        <taxon>Fungi</taxon>
        <taxon>Fungi incertae sedis</taxon>
        <taxon>Zoopagomycota</taxon>
        <taxon>Kickxellomycotina</taxon>
        <taxon>Harpellomycetes</taxon>
        <taxon>Harpellales</taxon>
        <taxon>Legeriomycetaceae</taxon>
        <taxon>Smittium</taxon>
    </lineage>
</organism>
<keyword evidence="2" id="KW-1185">Reference proteome</keyword>
<dbReference type="Pfam" id="PF14735">
    <property type="entry name" value="HAUS4"/>
    <property type="match status" value="1"/>
</dbReference>
<dbReference type="AlphaFoldDB" id="A0A2T9Y4W3"/>
<reference evidence="1 2" key="1">
    <citation type="journal article" date="2018" name="MBio">
        <title>Comparative Genomics Reveals the Core Gene Toolbox for the Fungus-Insect Symbiosis.</title>
        <authorList>
            <person name="Wang Y."/>
            <person name="Stata M."/>
            <person name="Wang W."/>
            <person name="Stajich J.E."/>
            <person name="White M.M."/>
            <person name="Moncalvo J.M."/>
        </authorList>
    </citation>
    <scope>NUCLEOTIDE SEQUENCE [LARGE SCALE GENOMIC DNA]</scope>
    <source>
        <strain evidence="1 2">SWE-8-4</strain>
    </source>
</reference>
<evidence type="ECO:0000313" key="2">
    <source>
        <dbReference type="Proteomes" id="UP000245383"/>
    </source>
</evidence>
<dbReference type="Proteomes" id="UP000245383">
    <property type="component" value="Unassembled WGS sequence"/>
</dbReference>
<sequence>MVDQLVQEILDGLIEQFPKLASIFSTEVQVQTRLQYLCLAHIVELITDVYIDSESGPGTEHVKSSAVQSTFPLSHSGQVEPKPCANQIEDFEIRKLFSGIKDSAAFKLVSVEPEQIVTIPDLKSKVYKRVQDDYMTIEQVCGENTDNLDITKDKTDRMQILVAKQIEYFKLLQGELESITRLLLCVGKSQDNTGGHDIDFQSLDKTVATSLIEFYARLAASMELKLKLLQMDYLRRRFSLSTLKALHNVDRSLQLEMECLSIKNQEIKTRLQVYSLGGSDFMLLANEYLRITNLISDLYNDINTFKSDL</sequence>